<dbReference type="FunFam" id="3.30.70.270:FF:000020">
    <property type="entry name" value="Transposon Tf2-6 polyprotein-like Protein"/>
    <property type="match status" value="1"/>
</dbReference>
<dbReference type="EMBL" id="LR746268">
    <property type="protein sequence ID" value="CAA7396919.1"/>
    <property type="molecule type" value="Genomic_DNA"/>
</dbReference>
<accession>A0A7I8KGK4</accession>
<evidence type="ECO:0000259" key="1">
    <source>
        <dbReference type="PROSITE" id="PS50878"/>
    </source>
</evidence>
<proteinExistence type="predicted"/>
<organism evidence="2 3">
    <name type="scientific">Spirodela intermedia</name>
    <name type="common">Intermediate duckweed</name>
    <dbReference type="NCBI Taxonomy" id="51605"/>
    <lineage>
        <taxon>Eukaryota</taxon>
        <taxon>Viridiplantae</taxon>
        <taxon>Streptophyta</taxon>
        <taxon>Embryophyta</taxon>
        <taxon>Tracheophyta</taxon>
        <taxon>Spermatophyta</taxon>
        <taxon>Magnoliopsida</taxon>
        <taxon>Liliopsida</taxon>
        <taxon>Araceae</taxon>
        <taxon>Lemnoideae</taxon>
        <taxon>Spirodela</taxon>
    </lineage>
</organism>
<dbReference type="PROSITE" id="PS50878">
    <property type="entry name" value="RT_POL"/>
    <property type="match status" value="1"/>
</dbReference>
<dbReference type="AlphaFoldDB" id="A0A7I8KGK4"/>
<keyword evidence="3" id="KW-1185">Reference proteome</keyword>
<dbReference type="PANTHER" id="PTHR37984">
    <property type="entry name" value="PROTEIN CBG26694"/>
    <property type="match status" value="1"/>
</dbReference>
<feature type="domain" description="Reverse transcriptase" evidence="1">
    <location>
        <begin position="1"/>
        <end position="87"/>
    </location>
</feature>
<dbReference type="InterPro" id="IPR000477">
    <property type="entry name" value="RT_dom"/>
</dbReference>
<dbReference type="InterPro" id="IPR043502">
    <property type="entry name" value="DNA/RNA_pol_sf"/>
</dbReference>
<name>A0A7I8KGK4_SPIIN</name>
<evidence type="ECO:0000313" key="3">
    <source>
        <dbReference type="Proteomes" id="UP000663760"/>
    </source>
</evidence>
<dbReference type="InterPro" id="IPR050951">
    <property type="entry name" value="Retrovirus_Pol_polyprotein"/>
</dbReference>
<dbReference type="OrthoDB" id="415724at2759"/>
<dbReference type="InterPro" id="IPR043128">
    <property type="entry name" value="Rev_trsase/Diguanyl_cyclase"/>
</dbReference>
<dbReference type="SUPFAM" id="SSF56672">
    <property type="entry name" value="DNA/RNA polymerases"/>
    <property type="match status" value="1"/>
</dbReference>
<reference evidence="2" key="1">
    <citation type="submission" date="2020-02" db="EMBL/GenBank/DDBJ databases">
        <authorList>
            <person name="Scholz U."/>
            <person name="Mascher M."/>
            <person name="Fiebig A."/>
        </authorList>
    </citation>
    <scope>NUCLEOTIDE SEQUENCE</scope>
</reference>
<dbReference type="Proteomes" id="UP000663760">
    <property type="component" value="Chromosome 5"/>
</dbReference>
<dbReference type="PANTHER" id="PTHR37984:SF5">
    <property type="entry name" value="PROTEIN NYNRIN-LIKE"/>
    <property type="match status" value="1"/>
</dbReference>
<sequence>MNEVLCPFMGKFVVVYFDDILIYSRTRDDHLQHLRQVFAALRREKLYAHPKKCTQGVSADPDKVRAIISWPRPANVHETRSFIGLATFYRRFVQNFSSVTAPITNCLKMDPFQWTEAAVRPSRE</sequence>
<dbReference type="Gene3D" id="3.30.70.270">
    <property type="match status" value="2"/>
</dbReference>
<gene>
    <name evidence="2" type="ORF">SI8410_05007582</name>
</gene>
<dbReference type="Pfam" id="PF00078">
    <property type="entry name" value="RVT_1"/>
    <property type="match status" value="1"/>
</dbReference>
<evidence type="ECO:0000313" key="2">
    <source>
        <dbReference type="EMBL" id="CAA7396919.1"/>
    </source>
</evidence>
<protein>
    <recommendedName>
        <fullName evidence="1">Reverse transcriptase domain-containing protein</fullName>
    </recommendedName>
</protein>